<proteinExistence type="predicted"/>
<feature type="compositionally biased region" description="Basic and acidic residues" evidence="4">
    <location>
        <begin position="208"/>
        <end position="222"/>
    </location>
</feature>
<dbReference type="Gene3D" id="1.25.40.20">
    <property type="entry name" value="Ankyrin repeat-containing domain"/>
    <property type="match status" value="1"/>
</dbReference>
<evidence type="ECO:0000313" key="5">
    <source>
        <dbReference type="EMBL" id="KAF1985748.1"/>
    </source>
</evidence>
<dbReference type="PROSITE" id="PS50088">
    <property type="entry name" value="ANK_REPEAT"/>
    <property type="match status" value="2"/>
</dbReference>
<evidence type="ECO:0000256" key="4">
    <source>
        <dbReference type="SAM" id="MobiDB-lite"/>
    </source>
</evidence>
<dbReference type="InterPro" id="IPR036770">
    <property type="entry name" value="Ankyrin_rpt-contain_sf"/>
</dbReference>
<feature type="region of interest" description="Disordered" evidence="4">
    <location>
        <begin position="208"/>
        <end position="241"/>
    </location>
</feature>
<dbReference type="OrthoDB" id="823504at2759"/>
<dbReference type="PANTHER" id="PTHR24198:SF165">
    <property type="entry name" value="ANKYRIN REPEAT-CONTAINING PROTEIN-RELATED"/>
    <property type="match status" value="1"/>
</dbReference>
<keyword evidence="2 3" id="KW-0040">ANK repeat</keyword>
<evidence type="ECO:0000256" key="1">
    <source>
        <dbReference type="ARBA" id="ARBA00022737"/>
    </source>
</evidence>
<keyword evidence="1" id="KW-0677">Repeat</keyword>
<evidence type="ECO:0000256" key="3">
    <source>
        <dbReference type="PROSITE-ProRule" id="PRU00023"/>
    </source>
</evidence>
<name>A0A6G1GYE0_9PEZI</name>
<protein>
    <submittedName>
        <fullName evidence="5">Ankyrin</fullName>
    </submittedName>
</protein>
<sequence length="304" mass="33484">MIDISIRLRRAILLNDIALVQRIVKSNPKSLKNADIEDRSNTSLHLAAKEGFVEIVEYLIYAGHEDKGISKNADWETPLMVAAEFKQVDVALLLIEKCSRCVPWTNKSGMDALMLSCRSGTTTLLVPLLTAVPIPCSATSHDIHGTTALHYASASGELKAMRILLEHGANAFAKNMYNWTPIAYSSTKEAELYFKSLIKEFEIRRVERERGEREREREREVGGETVTLPPRGDSITGMKGMRGTGVRLVTSDDMEIMGPPSMAARNEWSPVEARRAMTPTASKSSDSWAGFGKAGGRVRASSGD</sequence>
<evidence type="ECO:0000313" key="6">
    <source>
        <dbReference type="Proteomes" id="UP000800041"/>
    </source>
</evidence>
<evidence type="ECO:0000256" key="2">
    <source>
        <dbReference type="ARBA" id="ARBA00023043"/>
    </source>
</evidence>
<feature type="repeat" description="ANK" evidence="3">
    <location>
        <begin position="39"/>
        <end position="63"/>
    </location>
</feature>
<dbReference type="Pfam" id="PF12796">
    <property type="entry name" value="Ank_2"/>
    <property type="match status" value="2"/>
</dbReference>
<dbReference type="Proteomes" id="UP000800041">
    <property type="component" value="Unassembled WGS sequence"/>
</dbReference>
<dbReference type="EMBL" id="ML977160">
    <property type="protein sequence ID" value="KAF1985748.1"/>
    <property type="molecule type" value="Genomic_DNA"/>
</dbReference>
<dbReference type="InterPro" id="IPR002110">
    <property type="entry name" value="Ankyrin_rpt"/>
</dbReference>
<dbReference type="SMART" id="SM00248">
    <property type="entry name" value="ANK"/>
    <property type="match status" value="4"/>
</dbReference>
<dbReference type="PROSITE" id="PS50297">
    <property type="entry name" value="ANK_REP_REGION"/>
    <property type="match status" value="2"/>
</dbReference>
<gene>
    <name evidence="5" type="ORF">K402DRAFT_454761</name>
</gene>
<dbReference type="SUPFAM" id="SSF48403">
    <property type="entry name" value="Ankyrin repeat"/>
    <property type="match status" value="1"/>
</dbReference>
<dbReference type="AlphaFoldDB" id="A0A6G1GYE0"/>
<dbReference type="PRINTS" id="PR01415">
    <property type="entry name" value="ANKYRIN"/>
</dbReference>
<organism evidence="5 6">
    <name type="scientific">Aulographum hederae CBS 113979</name>
    <dbReference type="NCBI Taxonomy" id="1176131"/>
    <lineage>
        <taxon>Eukaryota</taxon>
        <taxon>Fungi</taxon>
        <taxon>Dikarya</taxon>
        <taxon>Ascomycota</taxon>
        <taxon>Pezizomycotina</taxon>
        <taxon>Dothideomycetes</taxon>
        <taxon>Pleosporomycetidae</taxon>
        <taxon>Aulographales</taxon>
        <taxon>Aulographaceae</taxon>
    </lineage>
</organism>
<feature type="repeat" description="ANK" evidence="3">
    <location>
        <begin position="144"/>
        <end position="176"/>
    </location>
</feature>
<reference evidence="5" key="1">
    <citation type="journal article" date="2020" name="Stud. Mycol.">
        <title>101 Dothideomycetes genomes: a test case for predicting lifestyles and emergence of pathogens.</title>
        <authorList>
            <person name="Haridas S."/>
            <person name="Albert R."/>
            <person name="Binder M."/>
            <person name="Bloem J."/>
            <person name="Labutti K."/>
            <person name="Salamov A."/>
            <person name="Andreopoulos B."/>
            <person name="Baker S."/>
            <person name="Barry K."/>
            <person name="Bills G."/>
            <person name="Bluhm B."/>
            <person name="Cannon C."/>
            <person name="Castanera R."/>
            <person name="Culley D."/>
            <person name="Daum C."/>
            <person name="Ezra D."/>
            <person name="Gonzalez J."/>
            <person name="Henrissat B."/>
            <person name="Kuo A."/>
            <person name="Liang C."/>
            <person name="Lipzen A."/>
            <person name="Lutzoni F."/>
            <person name="Magnuson J."/>
            <person name="Mondo S."/>
            <person name="Nolan M."/>
            <person name="Ohm R."/>
            <person name="Pangilinan J."/>
            <person name="Park H.-J."/>
            <person name="Ramirez L."/>
            <person name="Alfaro M."/>
            <person name="Sun H."/>
            <person name="Tritt A."/>
            <person name="Yoshinaga Y."/>
            <person name="Zwiers L.-H."/>
            <person name="Turgeon B."/>
            <person name="Goodwin S."/>
            <person name="Spatafora J."/>
            <person name="Crous P."/>
            <person name="Grigoriev I."/>
        </authorList>
    </citation>
    <scope>NUCLEOTIDE SEQUENCE</scope>
    <source>
        <strain evidence="5">CBS 113979</strain>
    </source>
</reference>
<accession>A0A6G1GYE0</accession>
<feature type="region of interest" description="Disordered" evidence="4">
    <location>
        <begin position="257"/>
        <end position="304"/>
    </location>
</feature>
<keyword evidence="6" id="KW-1185">Reference proteome</keyword>
<dbReference type="PANTHER" id="PTHR24198">
    <property type="entry name" value="ANKYRIN REPEAT AND PROTEIN KINASE DOMAIN-CONTAINING PROTEIN"/>
    <property type="match status" value="1"/>
</dbReference>